<dbReference type="PANTHER" id="PTHR46554:SF2">
    <property type="entry name" value="TFIIS N-TERMINAL DOMAIN-CONTAINING PROTEIN"/>
    <property type="match status" value="1"/>
</dbReference>
<proteinExistence type="predicted"/>
<dbReference type="SUPFAM" id="SSF47676">
    <property type="entry name" value="Conserved domain common to transcription factors TFIIS, elongin A, CRSP70"/>
    <property type="match status" value="1"/>
</dbReference>
<reference evidence="6" key="1">
    <citation type="journal article" date="2019" name="Database">
        <title>The radish genome database (RadishGD): an integrated information resource for radish genomics.</title>
        <authorList>
            <person name="Yu H.J."/>
            <person name="Baek S."/>
            <person name="Lee Y.J."/>
            <person name="Cho A."/>
            <person name="Mun J.H."/>
        </authorList>
    </citation>
    <scope>NUCLEOTIDE SEQUENCE [LARGE SCALE GENOMIC DNA]</scope>
    <source>
        <strain evidence="6">cv. WK10039</strain>
    </source>
</reference>
<dbReference type="GO" id="GO:0005634">
    <property type="term" value="C:nucleus"/>
    <property type="evidence" value="ECO:0007669"/>
    <property type="project" value="UniProtKB-SubCell"/>
</dbReference>
<name>A0A9W3DT75_RAPSA</name>
<feature type="region of interest" description="Disordered" evidence="4">
    <location>
        <begin position="321"/>
        <end position="363"/>
    </location>
</feature>
<dbReference type="InterPro" id="IPR003617">
    <property type="entry name" value="TFIIS/CRSP70_N_sub"/>
</dbReference>
<dbReference type="PANTHER" id="PTHR46554">
    <property type="entry name" value="MEDIATOR OF RNA POLYMERASE II TRANSCRIPTION SUBUNIT 26A-RELATED"/>
    <property type="match status" value="1"/>
</dbReference>
<gene>
    <name evidence="7" type="primary">LOC108860941</name>
</gene>
<evidence type="ECO:0000313" key="7">
    <source>
        <dbReference type="RefSeq" id="XP_056866909.1"/>
    </source>
</evidence>
<dbReference type="RefSeq" id="XP_056866909.1">
    <property type="nucleotide sequence ID" value="XM_057010929.1"/>
</dbReference>
<dbReference type="Proteomes" id="UP000504610">
    <property type="component" value="Chromosome 5"/>
</dbReference>
<organism evidence="6 7">
    <name type="scientific">Raphanus sativus</name>
    <name type="common">Radish</name>
    <name type="synonym">Raphanus raphanistrum var. sativus</name>
    <dbReference type="NCBI Taxonomy" id="3726"/>
    <lineage>
        <taxon>Eukaryota</taxon>
        <taxon>Viridiplantae</taxon>
        <taxon>Streptophyta</taxon>
        <taxon>Embryophyta</taxon>
        <taxon>Tracheophyta</taxon>
        <taxon>Spermatophyta</taxon>
        <taxon>Magnoliopsida</taxon>
        <taxon>eudicotyledons</taxon>
        <taxon>Gunneridae</taxon>
        <taxon>Pentapetalae</taxon>
        <taxon>rosids</taxon>
        <taxon>malvids</taxon>
        <taxon>Brassicales</taxon>
        <taxon>Brassicaceae</taxon>
        <taxon>Brassiceae</taxon>
        <taxon>Raphanus</taxon>
    </lineage>
</organism>
<dbReference type="AlphaFoldDB" id="A0A9W3DT75"/>
<evidence type="ECO:0000259" key="5">
    <source>
        <dbReference type="PROSITE" id="PS51319"/>
    </source>
</evidence>
<evidence type="ECO:0000256" key="3">
    <source>
        <dbReference type="PROSITE-ProRule" id="PRU00649"/>
    </source>
</evidence>
<dbReference type="PROSITE" id="PS51319">
    <property type="entry name" value="TFIIS_N"/>
    <property type="match status" value="1"/>
</dbReference>
<keyword evidence="2 3" id="KW-0539">Nucleus</keyword>
<dbReference type="Pfam" id="PF08711">
    <property type="entry name" value="Med26"/>
    <property type="match status" value="1"/>
</dbReference>
<dbReference type="InterPro" id="IPR017923">
    <property type="entry name" value="TFIIS_N"/>
</dbReference>
<evidence type="ECO:0000256" key="2">
    <source>
        <dbReference type="ARBA" id="ARBA00023242"/>
    </source>
</evidence>
<protein>
    <submittedName>
        <fullName evidence="7">Probable mediator of RNA polymerase II transcription subunit 26a isoform X2</fullName>
    </submittedName>
</protein>
<feature type="compositionally biased region" description="Basic and acidic residues" evidence="4">
    <location>
        <begin position="321"/>
        <end position="355"/>
    </location>
</feature>
<reference evidence="7" key="2">
    <citation type="submission" date="2025-08" db="UniProtKB">
        <authorList>
            <consortium name="RefSeq"/>
        </authorList>
    </citation>
    <scope>IDENTIFICATION</scope>
    <source>
        <tissue evidence="7">Leaf</tissue>
    </source>
</reference>
<evidence type="ECO:0000313" key="6">
    <source>
        <dbReference type="Proteomes" id="UP000504610"/>
    </source>
</evidence>
<dbReference type="Gene3D" id="1.20.930.10">
    <property type="entry name" value="Conserved domain common to transcription factors TFIIS, elongin A, CRSP70"/>
    <property type="match status" value="1"/>
</dbReference>
<dbReference type="InterPro" id="IPR035441">
    <property type="entry name" value="TFIIS/LEDGF_dom_sf"/>
</dbReference>
<accession>A0A9W3DT75</accession>
<feature type="region of interest" description="Disordered" evidence="4">
    <location>
        <begin position="66"/>
        <end position="93"/>
    </location>
</feature>
<dbReference type="CDD" id="cd00183">
    <property type="entry name" value="TFIIS_I"/>
    <property type="match status" value="1"/>
</dbReference>
<comment type="subcellular location">
    <subcellularLocation>
        <location evidence="1 3">Nucleus</location>
    </subcellularLocation>
</comment>
<feature type="domain" description="TFIIS N-terminal" evidence="5">
    <location>
        <begin position="101"/>
        <end position="175"/>
    </location>
</feature>
<feature type="compositionally biased region" description="Basic and acidic residues" evidence="4">
    <location>
        <begin position="67"/>
        <end position="92"/>
    </location>
</feature>
<dbReference type="SMART" id="SM00509">
    <property type="entry name" value="TFS2N"/>
    <property type="match status" value="1"/>
</dbReference>
<dbReference type="GeneID" id="108860941"/>
<evidence type="ECO:0000256" key="1">
    <source>
        <dbReference type="ARBA" id="ARBA00004123"/>
    </source>
</evidence>
<evidence type="ECO:0000256" key="4">
    <source>
        <dbReference type="SAM" id="MobiDB-lite"/>
    </source>
</evidence>
<sequence>MTIMKPSASLDTWRDYFLRGDYDIFGIIEHAIMVAATDSPEEFKSRRDTIIKLLFSCQGSNNIGCDELSKADDKETSNDGKTNDEAHEEGEMKLNNSEIVDEVMRIKDILLNRHDEPSVLFESLTKLASMSISVHLIKDTEIGKAVNLLRKHGSDKISKRAKTLIQAWKEMVDQWMKMPKEVADADGTPESATLSIVDEAENFPSLPDDLDFYAPEPTAFEISQILDSLDCDGNLLDSVEPKHERRVQSRMMRRPDGTCEANVIGRDKKNQQMRRKEADVMPMRRSTHVLDDPRRQPKQTRGQMVHATQRKPIVVADQKREIAESQQDKHKALDDQEAKFENAKRRLKESYQQHDKAKRQRTIQVLENIPNQRKAQRPLLKRPMRR</sequence>
<keyword evidence="6" id="KW-1185">Reference proteome</keyword>